<feature type="coiled-coil region" evidence="1">
    <location>
        <begin position="78"/>
        <end position="105"/>
    </location>
</feature>
<dbReference type="Proteomes" id="UP000095751">
    <property type="component" value="Unassembled WGS sequence"/>
</dbReference>
<evidence type="ECO:0000256" key="1">
    <source>
        <dbReference type="SAM" id="Coils"/>
    </source>
</evidence>
<dbReference type="OrthoDB" id="10535607at2759"/>
<name>A0A1E7F7S4_9STRA</name>
<evidence type="ECO:0000256" key="2">
    <source>
        <dbReference type="SAM" id="MobiDB-lite"/>
    </source>
</evidence>
<gene>
    <name evidence="3" type="ORF">FRACYDRAFT_269548</name>
</gene>
<keyword evidence="4" id="KW-1185">Reference proteome</keyword>
<accession>A0A1E7F7S4</accession>
<feature type="compositionally biased region" description="Polar residues" evidence="2">
    <location>
        <begin position="56"/>
        <end position="66"/>
    </location>
</feature>
<keyword evidence="1" id="KW-0175">Coiled coil</keyword>
<dbReference type="InParanoid" id="A0A1E7F7S4"/>
<proteinExistence type="predicted"/>
<dbReference type="EMBL" id="KV784360">
    <property type="protein sequence ID" value="OEU14206.1"/>
    <property type="molecule type" value="Genomic_DNA"/>
</dbReference>
<evidence type="ECO:0000313" key="4">
    <source>
        <dbReference type="Proteomes" id="UP000095751"/>
    </source>
</evidence>
<organism evidence="3 4">
    <name type="scientific">Fragilariopsis cylindrus CCMP1102</name>
    <dbReference type="NCBI Taxonomy" id="635003"/>
    <lineage>
        <taxon>Eukaryota</taxon>
        <taxon>Sar</taxon>
        <taxon>Stramenopiles</taxon>
        <taxon>Ochrophyta</taxon>
        <taxon>Bacillariophyta</taxon>
        <taxon>Bacillariophyceae</taxon>
        <taxon>Bacillariophycidae</taxon>
        <taxon>Bacillariales</taxon>
        <taxon>Bacillariaceae</taxon>
        <taxon>Fragilariopsis</taxon>
    </lineage>
</organism>
<sequence>MAVEPVITKEESPKKSMLGSIGFGGKEGKPKKEKKVKEKKVKNNAGGGGDDDNDDSSVCSTTSNGDKNWLGLEKKKPRAEYQAEIDELRLKLVAVEDELATKTTQLDRFLNWARQMPR</sequence>
<dbReference type="KEGG" id="fcy:FRACYDRAFT_269548"/>
<protein>
    <submittedName>
        <fullName evidence="3">Uncharacterized protein</fullName>
    </submittedName>
</protein>
<feature type="region of interest" description="Disordered" evidence="2">
    <location>
        <begin position="1"/>
        <end position="76"/>
    </location>
</feature>
<feature type="compositionally biased region" description="Basic residues" evidence="2">
    <location>
        <begin position="29"/>
        <end position="42"/>
    </location>
</feature>
<reference evidence="3 4" key="1">
    <citation type="submission" date="2016-09" db="EMBL/GenBank/DDBJ databases">
        <title>Extensive genetic diversity and differential bi-allelic expression allows diatom success in the polar Southern Ocean.</title>
        <authorList>
            <consortium name="DOE Joint Genome Institute"/>
            <person name="Mock T."/>
            <person name="Otillar R.P."/>
            <person name="Strauss J."/>
            <person name="Dupont C."/>
            <person name="Frickenhaus S."/>
            <person name="Maumus F."/>
            <person name="Mcmullan M."/>
            <person name="Sanges R."/>
            <person name="Schmutz J."/>
            <person name="Toseland A."/>
            <person name="Valas R."/>
            <person name="Veluchamy A."/>
            <person name="Ward B.J."/>
            <person name="Allen A."/>
            <person name="Barry K."/>
            <person name="Falciatore A."/>
            <person name="Ferrante M."/>
            <person name="Fortunato A.E."/>
            <person name="Gloeckner G."/>
            <person name="Gruber A."/>
            <person name="Hipkin R."/>
            <person name="Janech M."/>
            <person name="Kroth P."/>
            <person name="Leese F."/>
            <person name="Lindquist E."/>
            <person name="Lyon B.R."/>
            <person name="Martin J."/>
            <person name="Mayer C."/>
            <person name="Parker M."/>
            <person name="Quesneville H."/>
            <person name="Raymond J."/>
            <person name="Uhlig C."/>
            <person name="Valentin K.U."/>
            <person name="Worden A.Z."/>
            <person name="Armbrust E.V."/>
            <person name="Bowler C."/>
            <person name="Green B."/>
            <person name="Moulton V."/>
            <person name="Van Oosterhout C."/>
            <person name="Grigoriev I."/>
        </authorList>
    </citation>
    <scope>NUCLEOTIDE SEQUENCE [LARGE SCALE GENOMIC DNA]</scope>
    <source>
        <strain evidence="3 4">CCMP1102</strain>
    </source>
</reference>
<dbReference type="AlphaFoldDB" id="A0A1E7F7S4"/>
<evidence type="ECO:0000313" key="3">
    <source>
        <dbReference type="EMBL" id="OEU14206.1"/>
    </source>
</evidence>